<proteinExistence type="predicted"/>
<dbReference type="InterPro" id="IPR023387">
    <property type="entry name" value="DUF1653-like_dom"/>
</dbReference>
<dbReference type="Gene3D" id="2.30.30.320">
    <property type="entry name" value="DUF1653-like domain"/>
    <property type="match status" value="1"/>
</dbReference>
<dbReference type="EMBL" id="MF417874">
    <property type="protein sequence ID" value="ASN68261.1"/>
    <property type="molecule type" value="Genomic_DNA"/>
</dbReference>
<evidence type="ECO:0000313" key="2">
    <source>
        <dbReference type="EMBL" id="ASN68261.1"/>
    </source>
</evidence>
<organism evidence="2">
    <name type="scientific">uncultured Caudovirales phage</name>
    <dbReference type="NCBI Taxonomy" id="2100421"/>
    <lineage>
        <taxon>Viruses</taxon>
        <taxon>Duplodnaviria</taxon>
        <taxon>Heunggongvirae</taxon>
        <taxon>Uroviricota</taxon>
        <taxon>Caudoviricetes</taxon>
        <taxon>Peduoviridae</taxon>
        <taxon>Maltschvirus</taxon>
        <taxon>Maltschvirus maltsch</taxon>
    </lineage>
</organism>
<dbReference type="InterPro" id="IPR037135">
    <property type="entry name" value="DUF1653-like_dom_sf"/>
</dbReference>
<feature type="domain" description="DUF1653" evidence="1">
    <location>
        <begin position="10"/>
        <end position="55"/>
    </location>
</feature>
<reference evidence="2" key="1">
    <citation type="submission" date="2017-06" db="EMBL/GenBank/DDBJ databases">
        <title>Novel phages from South African skin metaviromes.</title>
        <authorList>
            <person name="van Zyl L.J."/>
            <person name="Abrahams Y."/>
            <person name="Stander E.A."/>
            <person name="Kirby B.M."/>
            <person name="Clavaud C."/>
            <person name="Farcet C."/>
            <person name="Breton L."/>
            <person name="Trindade M.I."/>
        </authorList>
    </citation>
    <scope>NUCLEOTIDE SEQUENCE</scope>
</reference>
<dbReference type="Pfam" id="PF07866">
    <property type="entry name" value="DUF1653"/>
    <property type="match status" value="1"/>
</dbReference>
<gene>
    <name evidence="2" type="ORF">3S14_8</name>
</gene>
<evidence type="ECO:0000259" key="1">
    <source>
        <dbReference type="Pfam" id="PF07866"/>
    </source>
</evidence>
<name>A0A2H4J853_9CAUD</name>
<sequence>MDKPKVGSYWTHNKTGRNYKILCVGLWEETLEECVVYVSENGEKCWIRPLEIFMDGRFVERPYN</sequence>
<accession>A0A2H4J853</accession>
<protein>
    <recommendedName>
        <fullName evidence="1">DUF1653 domain-containing protein</fullName>
    </recommendedName>
</protein>